<protein>
    <submittedName>
        <fullName evidence="1">Uncharacterized protein</fullName>
    </submittedName>
</protein>
<keyword evidence="2" id="KW-1185">Reference proteome</keyword>
<comment type="caution">
    <text evidence="1">The sequence shown here is derived from an EMBL/GenBank/DDBJ whole genome shotgun (WGS) entry which is preliminary data.</text>
</comment>
<reference evidence="1 2" key="1">
    <citation type="submission" date="2021-05" db="EMBL/GenBank/DDBJ databases">
        <title>A Polyphasic approach of four new species of the genus Ohtaekwangia: Ohtaekwangia histidinii sp. nov., Ohtaekwangia cretensis sp. nov., Ohtaekwangia indiensis sp. nov., Ohtaekwangia reichenbachii sp. nov. from diverse environment.</title>
        <authorList>
            <person name="Octaviana S."/>
        </authorList>
    </citation>
    <scope>NUCLEOTIDE SEQUENCE [LARGE SCALE GENOMIC DNA]</scope>
    <source>
        <strain evidence="1 2">PWU4</strain>
    </source>
</reference>
<accession>A0AAP2DQC7</accession>
<proteinExistence type="predicted"/>
<dbReference type="Proteomes" id="UP001319200">
    <property type="component" value="Unassembled WGS sequence"/>
</dbReference>
<dbReference type="EMBL" id="JAHESF010000020">
    <property type="protein sequence ID" value="MBT1699057.1"/>
    <property type="molecule type" value="Genomic_DNA"/>
</dbReference>
<dbReference type="InterPro" id="IPR045459">
    <property type="entry name" value="DUF5908"/>
</dbReference>
<organism evidence="1 2">
    <name type="scientific">Chryseosolibacter histidini</name>
    <dbReference type="NCBI Taxonomy" id="2782349"/>
    <lineage>
        <taxon>Bacteria</taxon>
        <taxon>Pseudomonadati</taxon>
        <taxon>Bacteroidota</taxon>
        <taxon>Cytophagia</taxon>
        <taxon>Cytophagales</taxon>
        <taxon>Chryseotaleaceae</taxon>
        <taxon>Chryseosolibacter</taxon>
    </lineage>
</organism>
<sequence>MPVEIREIIIRAVLNSPGNTEEGAQQPDKHLNDKEMIVQACVNEVMRILKRSKQR</sequence>
<dbReference type="RefSeq" id="WP_254166441.1">
    <property type="nucleotide sequence ID" value="NZ_JAHESF010000020.1"/>
</dbReference>
<evidence type="ECO:0000313" key="2">
    <source>
        <dbReference type="Proteomes" id="UP001319200"/>
    </source>
</evidence>
<evidence type="ECO:0000313" key="1">
    <source>
        <dbReference type="EMBL" id="MBT1699057.1"/>
    </source>
</evidence>
<gene>
    <name evidence="1" type="ORF">KK083_19335</name>
</gene>
<dbReference type="Pfam" id="PF19265">
    <property type="entry name" value="DUF5908"/>
    <property type="match status" value="1"/>
</dbReference>
<dbReference type="AlphaFoldDB" id="A0AAP2DQC7"/>
<name>A0AAP2DQC7_9BACT</name>